<sequence>MSKVTRFAAADPGPTARVSGFMAHLREHGFRLGVAETATALQALSCVNPAVPSDARLALKSVCAGSVEDIAQFDLLFDAFWMNEGRVRHKVMSTEQVKSKENSTNSRTDETQSCTGKGSIHAPKDGDDGDDTFAEGTGKLVASQANNLMKKDLRELVSAEDIRAAELIAIRLGKALRDRRSRRRKAAKRGVSIDLRRTMRNSLSTGGEPLRLAKRIRPDRPLKIVALCDVSGSMMNYARPFLAFLAGLMRADSASDAYMFHTRLVRITNALRDDDPLRALNRITLLADGFGGGSKIGANLRQFTNGYARNFVDGRSVVIILSDGYDSDSSEVMGVALAKLRRRGCKIVWLNPLKGWKGYEPVAQGMAAALPYLDAFAPAATLNDLANLDSTLARL</sequence>
<dbReference type="PANTHER" id="PTHR39338:SF6">
    <property type="entry name" value="BLL5662 PROTEIN"/>
    <property type="match status" value="1"/>
</dbReference>
<dbReference type="eggNOG" id="COG3552">
    <property type="taxonomic scope" value="Bacteria"/>
</dbReference>
<keyword evidence="3" id="KW-1185">Reference proteome</keyword>
<protein>
    <submittedName>
        <fullName evidence="2">CoxE-like protein</fullName>
    </submittedName>
</protein>
<dbReference type="SUPFAM" id="SSF53300">
    <property type="entry name" value="vWA-like"/>
    <property type="match status" value="1"/>
</dbReference>
<dbReference type="EMBL" id="CP003740">
    <property type="protein sequence ID" value="AGI66481.1"/>
    <property type="molecule type" value="Genomic_DNA"/>
</dbReference>
<dbReference type="KEGG" id="oat:OAN307_c07560"/>
<evidence type="ECO:0000256" key="1">
    <source>
        <dbReference type="SAM" id="MobiDB-lite"/>
    </source>
</evidence>
<dbReference type="Gene3D" id="3.40.50.410">
    <property type="entry name" value="von Willebrand factor, type A domain"/>
    <property type="match status" value="1"/>
</dbReference>
<gene>
    <name evidence="2" type="ORF">OAN307_c07560</name>
</gene>
<dbReference type="InterPro" id="IPR008912">
    <property type="entry name" value="Uncharacterised_CoxE"/>
</dbReference>
<feature type="region of interest" description="Disordered" evidence="1">
    <location>
        <begin position="93"/>
        <end position="135"/>
    </location>
</feature>
<dbReference type="HOGENOM" id="CLU_042261_0_1_5"/>
<organism evidence="2 3">
    <name type="scientific">Octadecabacter antarcticus 307</name>
    <dbReference type="NCBI Taxonomy" id="391626"/>
    <lineage>
        <taxon>Bacteria</taxon>
        <taxon>Pseudomonadati</taxon>
        <taxon>Pseudomonadota</taxon>
        <taxon>Alphaproteobacteria</taxon>
        <taxon>Rhodobacterales</taxon>
        <taxon>Roseobacteraceae</taxon>
        <taxon>Octadecabacter</taxon>
    </lineage>
</organism>
<dbReference type="RefSeq" id="WP_015498528.1">
    <property type="nucleotide sequence ID" value="NC_020911.1"/>
</dbReference>
<accession>M9R848</accession>
<dbReference type="Proteomes" id="UP000005307">
    <property type="component" value="Chromosome"/>
</dbReference>
<reference evidence="2 3" key="1">
    <citation type="journal article" date="2013" name="PLoS ONE">
        <title>Poles Apart: Arctic and Antarctic Octadecabacter strains Share High Genome Plasticity and a New Type of Xanthorhodopsin.</title>
        <authorList>
            <person name="Vollmers J."/>
            <person name="Voget S."/>
            <person name="Dietrich S."/>
            <person name="Gollnow K."/>
            <person name="Smits M."/>
            <person name="Meyer K."/>
            <person name="Brinkhoff T."/>
            <person name="Simon M."/>
            <person name="Daniel R."/>
        </authorList>
    </citation>
    <scope>NUCLEOTIDE SEQUENCE [LARGE SCALE GENOMIC DNA]</scope>
    <source>
        <strain evidence="2 3">307</strain>
    </source>
</reference>
<dbReference type="InterPro" id="IPR011195">
    <property type="entry name" value="UCP010256"/>
</dbReference>
<dbReference type="PIRSF" id="PIRSF010256">
    <property type="entry name" value="CoxE_vWa"/>
    <property type="match status" value="1"/>
</dbReference>
<name>M9R848_9RHOB</name>
<proteinExistence type="predicted"/>
<feature type="compositionally biased region" description="Polar residues" evidence="1">
    <location>
        <begin position="102"/>
        <end position="116"/>
    </location>
</feature>
<evidence type="ECO:0000313" key="2">
    <source>
        <dbReference type="EMBL" id="AGI66481.1"/>
    </source>
</evidence>
<dbReference type="OrthoDB" id="9790469at2"/>
<dbReference type="STRING" id="391626.OAN307_c07560"/>
<dbReference type="Pfam" id="PF05762">
    <property type="entry name" value="VWA_CoxE"/>
    <property type="match status" value="1"/>
</dbReference>
<dbReference type="AlphaFoldDB" id="M9R848"/>
<dbReference type="InterPro" id="IPR036465">
    <property type="entry name" value="vWFA_dom_sf"/>
</dbReference>
<dbReference type="PANTHER" id="PTHR39338">
    <property type="entry name" value="BLL5662 PROTEIN-RELATED"/>
    <property type="match status" value="1"/>
</dbReference>
<dbReference type="CDD" id="cd00198">
    <property type="entry name" value="vWFA"/>
    <property type="match status" value="1"/>
</dbReference>
<evidence type="ECO:0000313" key="3">
    <source>
        <dbReference type="Proteomes" id="UP000005307"/>
    </source>
</evidence>